<protein>
    <submittedName>
        <fullName evidence="3">Uncharacterized protein</fullName>
    </submittedName>
</protein>
<keyword evidence="2" id="KW-0732">Signal</keyword>
<sequence>MVRQDRNPIPTMFANFFANAFLLLVAAQGVLSAPQIVNQCGPGLYDPKCPPSDICCNHGTLGNICQPKTSDITCPPSRSHLAVNQCEPGGETQSQRGLVLQEERNKESVLIS</sequence>
<accession>A0A8H7D626</accession>
<dbReference type="AlphaFoldDB" id="A0A8H7D626"/>
<dbReference type="EMBL" id="JACAZI010000005">
    <property type="protein sequence ID" value="KAF7360687.1"/>
    <property type="molecule type" value="Genomic_DNA"/>
</dbReference>
<feature type="region of interest" description="Disordered" evidence="1">
    <location>
        <begin position="85"/>
        <end position="112"/>
    </location>
</feature>
<feature type="signal peptide" evidence="2">
    <location>
        <begin position="1"/>
        <end position="32"/>
    </location>
</feature>
<feature type="compositionally biased region" description="Basic and acidic residues" evidence="1">
    <location>
        <begin position="101"/>
        <end position="112"/>
    </location>
</feature>
<evidence type="ECO:0000256" key="2">
    <source>
        <dbReference type="SAM" id="SignalP"/>
    </source>
</evidence>
<keyword evidence="4" id="KW-1185">Reference proteome</keyword>
<evidence type="ECO:0000313" key="4">
    <source>
        <dbReference type="Proteomes" id="UP000620124"/>
    </source>
</evidence>
<evidence type="ECO:0000313" key="3">
    <source>
        <dbReference type="EMBL" id="KAF7360687.1"/>
    </source>
</evidence>
<feature type="chain" id="PRO_5034271467" evidence="2">
    <location>
        <begin position="33"/>
        <end position="112"/>
    </location>
</feature>
<dbReference type="OrthoDB" id="10508197at2759"/>
<proteinExistence type="predicted"/>
<gene>
    <name evidence="3" type="ORF">MVEN_00800500</name>
</gene>
<name>A0A8H7D626_9AGAR</name>
<organism evidence="3 4">
    <name type="scientific">Mycena venus</name>
    <dbReference type="NCBI Taxonomy" id="2733690"/>
    <lineage>
        <taxon>Eukaryota</taxon>
        <taxon>Fungi</taxon>
        <taxon>Dikarya</taxon>
        <taxon>Basidiomycota</taxon>
        <taxon>Agaricomycotina</taxon>
        <taxon>Agaricomycetes</taxon>
        <taxon>Agaricomycetidae</taxon>
        <taxon>Agaricales</taxon>
        <taxon>Marasmiineae</taxon>
        <taxon>Mycenaceae</taxon>
        <taxon>Mycena</taxon>
    </lineage>
</organism>
<comment type="caution">
    <text evidence="3">The sequence shown here is derived from an EMBL/GenBank/DDBJ whole genome shotgun (WGS) entry which is preliminary data.</text>
</comment>
<reference evidence="3" key="1">
    <citation type="submission" date="2020-05" db="EMBL/GenBank/DDBJ databases">
        <title>Mycena genomes resolve the evolution of fungal bioluminescence.</title>
        <authorList>
            <person name="Tsai I.J."/>
        </authorList>
    </citation>
    <scope>NUCLEOTIDE SEQUENCE</scope>
    <source>
        <strain evidence="3">CCC161011</strain>
    </source>
</reference>
<evidence type="ECO:0000256" key="1">
    <source>
        <dbReference type="SAM" id="MobiDB-lite"/>
    </source>
</evidence>
<dbReference type="Proteomes" id="UP000620124">
    <property type="component" value="Unassembled WGS sequence"/>
</dbReference>